<dbReference type="VEuPathDB" id="FungiDB:TRIVIDRAFT_218113"/>
<dbReference type="OrthoDB" id="5118341at2759"/>
<evidence type="ECO:0000313" key="3">
    <source>
        <dbReference type="Proteomes" id="UP000007115"/>
    </source>
</evidence>
<keyword evidence="3" id="KW-1185">Reference proteome</keyword>
<dbReference type="RefSeq" id="XP_013960158.1">
    <property type="nucleotide sequence ID" value="XM_014104683.1"/>
</dbReference>
<dbReference type="Proteomes" id="UP000007115">
    <property type="component" value="Unassembled WGS sequence"/>
</dbReference>
<protein>
    <submittedName>
        <fullName evidence="2">Uncharacterized protein</fullName>
    </submittedName>
</protein>
<reference evidence="2 3" key="1">
    <citation type="journal article" date="2011" name="Genome Biol.">
        <title>Comparative genome sequence analysis underscores mycoparasitism as the ancestral life style of Trichoderma.</title>
        <authorList>
            <person name="Kubicek C.P."/>
            <person name="Herrera-Estrella A."/>
            <person name="Seidl-Seiboth V."/>
            <person name="Martinez D.A."/>
            <person name="Druzhinina I.S."/>
            <person name="Thon M."/>
            <person name="Zeilinger S."/>
            <person name="Casas-Flores S."/>
            <person name="Horwitz B.A."/>
            <person name="Mukherjee P.K."/>
            <person name="Mukherjee M."/>
            <person name="Kredics L."/>
            <person name="Alcaraz L.D."/>
            <person name="Aerts A."/>
            <person name="Antal Z."/>
            <person name="Atanasova L."/>
            <person name="Cervantes-Badillo M.G."/>
            <person name="Challacombe J."/>
            <person name="Chertkov O."/>
            <person name="McCluskey K."/>
            <person name="Coulpier F."/>
            <person name="Deshpande N."/>
            <person name="von Doehren H."/>
            <person name="Ebbole D.J."/>
            <person name="Esquivel-Naranjo E.U."/>
            <person name="Fekete E."/>
            <person name="Flipphi M."/>
            <person name="Glaser F."/>
            <person name="Gomez-Rodriguez E.Y."/>
            <person name="Gruber S."/>
            <person name="Han C."/>
            <person name="Henrissat B."/>
            <person name="Hermosa R."/>
            <person name="Hernandez-Onate M."/>
            <person name="Karaffa L."/>
            <person name="Kosti I."/>
            <person name="Le Crom S."/>
            <person name="Lindquist E."/>
            <person name="Lucas S."/>
            <person name="Luebeck M."/>
            <person name="Luebeck P.S."/>
            <person name="Margeot A."/>
            <person name="Metz B."/>
            <person name="Misra M."/>
            <person name="Nevalainen H."/>
            <person name="Omann M."/>
            <person name="Packer N."/>
            <person name="Perrone G."/>
            <person name="Uresti-Rivera E.E."/>
            <person name="Salamov A."/>
            <person name="Schmoll M."/>
            <person name="Seiboth B."/>
            <person name="Shapiro H."/>
            <person name="Sukno S."/>
            <person name="Tamayo-Ramos J.A."/>
            <person name="Tisch D."/>
            <person name="Wiest A."/>
            <person name="Wilkinson H.H."/>
            <person name="Zhang M."/>
            <person name="Coutinho P.M."/>
            <person name="Kenerley C.M."/>
            <person name="Monte E."/>
            <person name="Baker S.E."/>
            <person name="Grigoriev I.V."/>
        </authorList>
    </citation>
    <scope>NUCLEOTIDE SEQUENCE [LARGE SCALE GENOMIC DNA]</scope>
    <source>
        <strain evidence="3">Gv29-8 / FGSC 10586</strain>
    </source>
</reference>
<dbReference type="AlphaFoldDB" id="G9MGU6"/>
<dbReference type="eggNOG" id="ENOG502SZ1K">
    <property type="taxonomic scope" value="Eukaryota"/>
</dbReference>
<evidence type="ECO:0000313" key="2">
    <source>
        <dbReference type="EMBL" id="EHK25941.1"/>
    </source>
</evidence>
<evidence type="ECO:0000256" key="1">
    <source>
        <dbReference type="SAM" id="Phobius"/>
    </source>
</evidence>
<proteinExistence type="predicted"/>
<feature type="transmembrane region" description="Helical" evidence="1">
    <location>
        <begin position="250"/>
        <end position="274"/>
    </location>
</feature>
<comment type="caution">
    <text evidence="2">The sequence shown here is derived from an EMBL/GenBank/DDBJ whole genome shotgun (WGS) entry which is preliminary data.</text>
</comment>
<accession>G9MGU6</accession>
<dbReference type="InParanoid" id="G9MGU6"/>
<gene>
    <name evidence="2" type="ORF">TRIVIDRAFT_218113</name>
</gene>
<keyword evidence="1" id="KW-0812">Transmembrane</keyword>
<keyword evidence="1" id="KW-0472">Membrane</keyword>
<dbReference type="HOGENOM" id="CLU_065394_0_0_1"/>
<keyword evidence="1" id="KW-1133">Transmembrane helix</keyword>
<feature type="transmembrane region" description="Helical" evidence="1">
    <location>
        <begin position="280"/>
        <end position="301"/>
    </location>
</feature>
<sequence length="341" mass="37415">MTQLSAYEEFKPRPSLNLNREIGSLVNYVKKLEFDPNTFVIIVCRHGAIEGLTNKLNHRKQERAFKQVKNFEIRATDDIRLSAVVAAAEKSGLYDNLVIIASGFVSHLYFEIGSSIMDLKIYRCAANYNPDEYLHVDGFSTFHGQTIRSWEGMHHEAKLWLGPGVVFNLGSHIGQLGQLSAVSTAISDFDRDKLRAHIEKMDGVKMEGSWWDDFRAPISAIVGILTSAAKLASTGFVKMSAGGMFVQYKFIGYALSTAAATSMTAASAGSALLVAPGVAAAVYFIPWGSIFGWLNTVVSWLKTGIKKIWEKIQDWLASCASTIRDTLGLDGKLHGPLGFPA</sequence>
<organism evidence="2 3">
    <name type="scientific">Hypocrea virens (strain Gv29-8 / FGSC 10586)</name>
    <name type="common">Gliocladium virens</name>
    <name type="synonym">Trichoderma virens</name>
    <dbReference type="NCBI Taxonomy" id="413071"/>
    <lineage>
        <taxon>Eukaryota</taxon>
        <taxon>Fungi</taxon>
        <taxon>Dikarya</taxon>
        <taxon>Ascomycota</taxon>
        <taxon>Pezizomycotina</taxon>
        <taxon>Sordariomycetes</taxon>
        <taxon>Hypocreomycetidae</taxon>
        <taxon>Hypocreales</taxon>
        <taxon>Hypocreaceae</taxon>
        <taxon>Trichoderma</taxon>
    </lineage>
</organism>
<name>G9MGU6_HYPVG</name>
<dbReference type="OMA" id="MEGSWWD"/>
<dbReference type="EMBL" id="ABDF02000002">
    <property type="protein sequence ID" value="EHK25941.1"/>
    <property type="molecule type" value="Genomic_DNA"/>
</dbReference>
<dbReference type="GeneID" id="25791320"/>